<evidence type="ECO:0000256" key="6">
    <source>
        <dbReference type="ARBA" id="ARBA00022500"/>
    </source>
</evidence>
<protein>
    <recommendedName>
        <fullName evidence="3">Flagellar FliJ protein</fullName>
    </recommendedName>
</protein>
<organism evidence="11 12">
    <name type="scientific">Ureibacillus xyleni</name>
    <dbReference type="NCBI Taxonomy" id="614648"/>
    <lineage>
        <taxon>Bacteria</taxon>
        <taxon>Bacillati</taxon>
        <taxon>Bacillota</taxon>
        <taxon>Bacilli</taxon>
        <taxon>Bacillales</taxon>
        <taxon>Caryophanaceae</taxon>
        <taxon>Ureibacillus</taxon>
    </lineage>
</organism>
<keyword evidence="9" id="KW-0472">Membrane</keyword>
<evidence type="ECO:0000313" key="12">
    <source>
        <dbReference type="Proteomes" id="UP000219636"/>
    </source>
</evidence>
<evidence type="ECO:0000256" key="5">
    <source>
        <dbReference type="ARBA" id="ARBA00022475"/>
    </source>
</evidence>
<keyword evidence="10" id="KW-1006">Bacterial flagellum protein export</keyword>
<dbReference type="GO" id="GO:0015031">
    <property type="term" value="P:protein transport"/>
    <property type="evidence" value="ECO:0007669"/>
    <property type="project" value="UniProtKB-KW"/>
</dbReference>
<dbReference type="GO" id="GO:0005886">
    <property type="term" value="C:plasma membrane"/>
    <property type="evidence" value="ECO:0007669"/>
    <property type="project" value="UniProtKB-SubCell"/>
</dbReference>
<keyword evidence="6" id="KW-0145">Chemotaxis</keyword>
<keyword evidence="11" id="KW-0969">Cilium</keyword>
<proteinExistence type="inferred from homology"/>
<evidence type="ECO:0000256" key="2">
    <source>
        <dbReference type="ARBA" id="ARBA00010004"/>
    </source>
</evidence>
<sequence>MVQYTYRFEKILTIREQEKQQTEIAYKESVRAFEEVATKLYEVLKKKEDLITYQNKRLTIGATIDEIHHFSTFINSLEKSITDLQAKVMQARTKMNWHEQKMLEINIEVSKFEKMKERDYQMFKEEQNRSEMLYMDELSSLMYNKKEIR</sequence>
<dbReference type="OrthoDB" id="2968361at2"/>
<dbReference type="Proteomes" id="UP000219636">
    <property type="component" value="Unassembled WGS sequence"/>
</dbReference>
<keyword evidence="11" id="KW-0966">Cell projection</keyword>
<evidence type="ECO:0000256" key="4">
    <source>
        <dbReference type="ARBA" id="ARBA00022448"/>
    </source>
</evidence>
<dbReference type="GO" id="GO:0006935">
    <property type="term" value="P:chemotaxis"/>
    <property type="evidence" value="ECO:0007669"/>
    <property type="project" value="UniProtKB-KW"/>
</dbReference>
<dbReference type="GO" id="GO:0071973">
    <property type="term" value="P:bacterial-type flagellum-dependent cell motility"/>
    <property type="evidence" value="ECO:0007669"/>
    <property type="project" value="InterPro"/>
</dbReference>
<keyword evidence="5" id="KW-1003">Cell membrane</keyword>
<dbReference type="InterPro" id="IPR053716">
    <property type="entry name" value="Flag_assembly_chemotaxis_eff"/>
</dbReference>
<evidence type="ECO:0000313" key="11">
    <source>
        <dbReference type="EMBL" id="SOB93022.1"/>
    </source>
</evidence>
<dbReference type="GO" id="GO:0009288">
    <property type="term" value="C:bacterial-type flagellum"/>
    <property type="evidence" value="ECO:0007669"/>
    <property type="project" value="InterPro"/>
</dbReference>
<dbReference type="InterPro" id="IPR012823">
    <property type="entry name" value="Flagell_FliJ"/>
</dbReference>
<evidence type="ECO:0000256" key="10">
    <source>
        <dbReference type="ARBA" id="ARBA00023225"/>
    </source>
</evidence>
<evidence type="ECO:0000256" key="7">
    <source>
        <dbReference type="ARBA" id="ARBA00022795"/>
    </source>
</evidence>
<evidence type="ECO:0000256" key="1">
    <source>
        <dbReference type="ARBA" id="ARBA00004413"/>
    </source>
</evidence>
<name>A0A285RKQ8_9BACL</name>
<comment type="similarity">
    <text evidence="2">Belongs to the FliJ family.</text>
</comment>
<dbReference type="Gene3D" id="1.10.287.1700">
    <property type="match status" value="1"/>
</dbReference>
<keyword evidence="8" id="KW-0653">Protein transport</keyword>
<dbReference type="GO" id="GO:0044781">
    <property type="term" value="P:bacterial-type flagellum organization"/>
    <property type="evidence" value="ECO:0007669"/>
    <property type="project" value="UniProtKB-KW"/>
</dbReference>
<evidence type="ECO:0000256" key="3">
    <source>
        <dbReference type="ARBA" id="ARBA00020392"/>
    </source>
</evidence>
<comment type="subcellular location">
    <subcellularLocation>
        <location evidence="1">Cell membrane</location>
        <topology evidence="1">Peripheral membrane protein</topology>
        <orientation evidence="1">Cytoplasmic side</orientation>
    </subcellularLocation>
</comment>
<reference evidence="12" key="1">
    <citation type="submission" date="2017-08" db="EMBL/GenBank/DDBJ databases">
        <authorList>
            <person name="Varghese N."/>
            <person name="Submissions S."/>
        </authorList>
    </citation>
    <scope>NUCLEOTIDE SEQUENCE [LARGE SCALE GENOMIC DNA]</scope>
    <source>
        <strain evidence="12">JC22</strain>
    </source>
</reference>
<accession>A0A285RKQ8</accession>
<dbReference type="RefSeq" id="WP_097072138.1">
    <property type="nucleotide sequence ID" value="NZ_OBMQ01000001.1"/>
</dbReference>
<dbReference type="Pfam" id="PF02050">
    <property type="entry name" value="FliJ"/>
    <property type="match status" value="1"/>
</dbReference>
<gene>
    <name evidence="11" type="ORF">SAMN05880501_101586</name>
</gene>
<evidence type="ECO:0000256" key="9">
    <source>
        <dbReference type="ARBA" id="ARBA00023136"/>
    </source>
</evidence>
<evidence type="ECO:0000256" key="8">
    <source>
        <dbReference type="ARBA" id="ARBA00022927"/>
    </source>
</evidence>
<dbReference type="NCBIfam" id="TIGR02473">
    <property type="entry name" value="flagell_FliJ"/>
    <property type="match status" value="1"/>
</dbReference>
<dbReference type="AlphaFoldDB" id="A0A285RKQ8"/>
<dbReference type="EMBL" id="OBMQ01000001">
    <property type="protein sequence ID" value="SOB93022.1"/>
    <property type="molecule type" value="Genomic_DNA"/>
</dbReference>
<keyword evidence="12" id="KW-1185">Reference proteome</keyword>
<keyword evidence="7" id="KW-1005">Bacterial flagellum biogenesis</keyword>
<keyword evidence="4" id="KW-0813">Transport</keyword>
<keyword evidence="11" id="KW-0282">Flagellum</keyword>